<organism evidence="2 3">
    <name type="scientific">Leptolyngbya boryana NIES-2135</name>
    <dbReference type="NCBI Taxonomy" id="1973484"/>
    <lineage>
        <taxon>Bacteria</taxon>
        <taxon>Bacillati</taxon>
        <taxon>Cyanobacteriota</taxon>
        <taxon>Cyanophyceae</taxon>
        <taxon>Leptolyngbyales</taxon>
        <taxon>Leptolyngbyaceae</taxon>
        <taxon>Leptolyngbya group</taxon>
        <taxon>Leptolyngbya</taxon>
    </lineage>
</organism>
<keyword evidence="1" id="KW-0472">Membrane</keyword>
<dbReference type="EMBL" id="AP018203">
    <property type="protein sequence ID" value="BAY59123.1"/>
    <property type="molecule type" value="Genomic_DNA"/>
</dbReference>
<evidence type="ECO:0000313" key="3">
    <source>
        <dbReference type="Proteomes" id="UP000217895"/>
    </source>
</evidence>
<name>A0A1Z4JR30_LEPBY</name>
<dbReference type="AlphaFoldDB" id="A0A1Z4JR30"/>
<protein>
    <submittedName>
        <fullName evidence="2">Uncharacterized protein</fullName>
    </submittedName>
</protein>
<keyword evidence="1" id="KW-0812">Transmembrane</keyword>
<accession>A0A1Z4JR30</accession>
<gene>
    <name evidence="2" type="ORF">NIES2135_60000</name>
</gene>
<evidence type="ECO:0000313" key="2">
    <source>
        <dbReference type="EMBL" id="BAY59123.1"/>
    </source>
</evidence>
<feature type="transmembrane region" description="Helical" evidence="1">
    <location>
        <begin position="21"/>
        <end position="42"/>
    </location>
</feature>
<proteinExistence type="predicted"/>
<reference evidence="2 3" key="1">
    <citation type="submission" date="2017-06" db="EMBL/GenBank/DDBJ databases">
        <title>Genome sequencing of cyanobaciteial culture collection at National Institute for Environmental Studies (NIES).</title>
        <authorList>
            <person name="Hirose Y."/>
            <person name="Shimura Y."/>
            <person name="Fujisawa T."/>
            <person name="Nakamura Y."/>
            <person name="Kawachi M."/>
        </authorList>
    </citation>
    <scope>NUCLEOTIDE SEQUENCE [LARGE SCALE GENOMIC DNA]</scope>
    <source>
        <strain evidence="2 3">NIES-2135</strain>
    </source>
</reference>
<sequence length="44" mass="4917">MEASEYLKMIKERLISDSASWGSLFTLALGITVLVTLMMFYAQG</sequence>
<keyword evidence="1" id="KW-1133">Transmembrane helix</keyword>
<dbReference type="Proteomes" id="UP000217895">
    <property type="component" value="Chromosome"/>
</dbReference>
<evidence type="ECO:0000256" key="1">
    <source>
        <dbReference type="SAM" id="Phobius"/>
    </source>
</evidence>
<keyword evidence="3" id="KW-1185">Reference proteome</keyword>